<keyword evidence="4" id="KW-1185">Reference proteome</keyword>
<dbReference type="OrthoDB" id="2138282at2759"/>
<accession>A0A811PMA5</accession>
<dbReference type="PANTHER" id="PTHR13343">
    <property type="entry name" value="CREG1 PROTEIN"/>
    <property type="match status" value="1"/>
</dbReference>
<dbReference type="AlphaFoldDB" id="A0A811PMA5"/>
<reference evidence="3" key="1">
    <citation type="submission" date="2020-10" db="EMBL/GenBank/DDBJ databases">
        <authorList>
            <person name="Han B."/>
            <person name="Lu T."/>
            <person name="Zhao Q."/>
            <person name="Huang X."/>
            <person name="Zhao Y."/>
        </authorList>
    </citation>
    <scope>NUCLEOTIDE SEQUENCE</scope>
</reference>
<dbReference type="Proteomes" id="UP000604825">
    <property type="component" value="Unassembled WGS sequence"/>
</dbReference>
<dbReference type="EMBL" id="CAJGYO010000007">
    <property type="protein sequence ID" value="CAD6247154.1"/>
    <property type="molecule type" value="Genomic_DNA"/>
</dbReference>
<dbReference type="FunFam" id="3.20.180.10:FF:000001">
    <property type="entry name" value="Glutamyl-tRNA reductase-binding protein chloroplastic"/>
    <property type="match status" value="1"/>
</dbReference>
<proteinExistence type="predicted"/>
<evidence type="ECO:0000313" key="4">
    <source>
        <dbReference type="Proteomes" id="UP000604825"/>
    </source>
</evidence>
<feature type="domain" description="DUF2470" evidence="2">
    <location>
        <begin position="209"/>
        <end position="281"/>
    </location>
</feature>
<dbReference type="FunFam" id="2.30.110.10:FF:000015">
    <property type="entry name" value="Glutamyl-tRNA reductase-binding protein, chloroplastic"/>
    <property type="match status" value="1"/>
</dbReference>
<comment type="caution">
    <text evidence="3">The sequence shown here is derived from an EMBL/GenBank/DDBJ whole genome shotgun (WGS) entry which is preliminary data.</text>
</comment>
<keyword evidence="1" id="KW-1133">Transmembrane helix</keyword>
<protein>
    <recommendedName>
        <fullName evidence="2">DUF2470 domain-containing protein</fullName>
    </recommendedName>
</protein>
<dbReference type="Gene3D" id="2.30.110.10">
    <property type="entry name" value="Electron Transport, Fmn-binding Protein, Chain A"/>
    <property type="match status" value="1"/>
</dbReference>
<evidence type="ECO:0000313" key="3">
    <source>
        <dbReference type="EMBL" id="CAD6247154.1"/>
    </source>
</evidence>
<dbReference type="Pfam" id="PF10615">
    <property type="entry name" value="DUF2470"/>
    <property type="match status" value="1"/>
</dbReference>
<dbReference type="InterPro" id="IPR012349">
    <property type="entry name" value="Split_barrel_FMN-bd"/>
</dbReference>
<dbReference type="GO" id="GO:0009507">
    <property type="term" value="C:chloroplast"/>
    <property type="evidence" value="ECO:0007669"/>
    <property type="project" value="TreeGrafter"/>
</dbReference>
<dbReference type="InterPro" id="IPR037119">
    <property type="entry name" value="Haem_oxidase_HugZ-like_sf"/>
</dbReference>
<organism evidence="3 4">
    <name type="scientific">Miscanthus lutarioriparius</name>
    <dbReference type="NCBI Taxonomy" id="422564"/>
    <lineage>
        <taxon>Eukaryota</taxon>
        <taxon>Viridiplantae</taxon>
        <taxon>Streptophyta</taxon>
        <taxon>Embryophyta</taxon>
        <taxon>Tracheophyta</taxon>
        <taxon>Spermatophyta</taxon>
        <taxon>Magnoliopsida</taxon>
        <taxon>Liliopsida</taxon>
        <taxon>Poales</taxon>
        <taxon>Poaceae</taxon>
        <taxon>PACMAD clade</taxon>
        <taxon>Panicoideae</taxon>
        <taxon>Andropogonodae</taxon>
        <taxon>Andropogoneae</taxon>
        <taxon>Saccharinae</taxon>
        <taxon>Miscanthus</taxon>
    </lineage>
</organism>
<gene>
    <name evidence="3" type="ORF">NCGR_LOCUS31376</name>
</gene>
<dbReference type="PANTHER" id="PTHR13343:SF22">
    <property type="entry name" value="GLUTAMYL-TRNA REDUCTASE-BINDING PROTEIN, CHLOROPLASTIC"/>
    <property type="match status" value="1"/>
</dbReference>
<name>A0A811PMA5_9POAL</name>
<evidence type="ECO:0000259" key="2">
    <source>
        <dbReference type="Pfam" id="PF10615"/>
    </source>
</evidence>
<dbReference type="SUPFAM" id="SSF50475">
    <property type="entry name" value="FMN-binding split barrel"/>
    <property type="match status" value="1"/>
</dbReference>
<feature type="transmembrane region" description="Helical" evidence="1">
    <location>
        <begin position="436"/>
        <end position="459"/>
    </location>
</feature>
<evidence type="ECO:0000256" key="1">
    <source>
        <dbReference type="SAM" id="Phobius"/>
    </source>
</evidence>
<dbReference type="Gene3D" id="3.20.180.10">
    <property type="entry name" value="PNP-oxidase-like"/>
    <property type="match status" value="1"/>
</dbReference>
<keyword evidence="1" id="KW-0472">Membrane</keyword>
<dbReference type="InterPro" id="IPR019595">
    <property type="entry name" value="DUF2470"/>
</dbReference>
<keyword evidence="1" id="KW-0812">Transmembrane</keyword>
<sequence length="460" mass="50362">MSSSSPSLLSSRLPSPATLFTKKPASLRSVSSATARHGVRVVVAAASAAAAAPVSAARVRPSAAEVARTVVELAASGTLSVVGPDGWPLGVGARFVTDAAGAPALCLAAAGVAALDAPSSFHVEFRQSGARTPQCTMLGALTKPSDESVLKKLSTRWQKKFGEEIDQDLLYLISVDRILHMEDFNEDGMWVVPSEYTSAEPDPLRNFAENIVEEFNSKNAEDVHRIYSIYVESDFQVSDVKMIWVDRLGFDFHVHSGEGIFAVRIPFSREVSDEKGVKSSFNMMSHHAWEVEKSYASPEFEKVQFLKKIMLKISYLVISYMCKKDAAGGGWCGGFQRRSTAEGKFFYCCPFHKRNSGCPFFYWEDEYEEHLKVLAKEVLLAPLLASDGEHNTGVPKVEAVASEMKDIGLVAPREEPMVKESEVLAVAPREELLVTLKALCFVCVCMLVVQVLILLVLLVK</sequence>